<keyword evidence="16" id="KW-1185">Reference proteome</keyword>
<feature type="transmembrane region" description="Helical" evidence="13">
    <location>
        <begin position="54"/>
        <end position="74"/>
    </location>
</feature>
<dbReference type="CDD" id="cd15227">
    <property type="entry name" value="7tmA_OR14-like"/>
    <property type="match status" value="1"/>
</dbReference>
<feature type="transmembrane region" description="Helical" evidence="13">
    <location>
        <begin position="94"/>
        <end position="116"/>
    </location>
</feature>
<dbReference type="GO" id="GO:0005886">
    <property type="term" value="C:plasma membrane"/>
    <property type="evidence" value="ECO:0007669"/>
    <property type="project" value="UniProtKB-SubCell"/>
</dbReference>
<evidence type="ECO:0000256" key="1">
    <source>
        <dbReference type="ARBA" id="ARBA00002936"/>
    </source>
</evidence>
<keyword evidence="11 12" id="KW-0807">Transducer</keyword>
<feature type="transmembrane region" description="Helical" evidence="13">
    <location>
        <begin position="195"/>
        <end position="220"/>
    </location>
</feature>
<keyword evidence="8 12" id="KW-0297">G-protein coupled receptor</keyword>
<dbReference type="PANTHER" id="PTHR26452">
    <property type="entry name" value="OLFACTORY RECEPTOR"/>
    <property type="match status" value="1"/>
</dbReference>
<dbReference type="AlphaFoldDB" id="A0A670YPW3"/>
<dbReference type="Gene3D" id="1.20.1070.10">
    <property type="entry name" value="Rhodopsin 7-helix transmembrane proteins"/>
    <property type="match status" value="1"/>
</dbReference>
<dbReference type="SUPFAM" id="SSF81321">
    <property type="entry name" value="Family A G protein-coupled receptor-like"/>
    <property type="match status" value="1"/>
</dbReference>
<dbReference type="Ensembl" id="ENSPTXT00000013435.1">
    <property type="protein sequence ID" value="ENSPTXP00000013024.1"/>
    <property type="gene ID" value="ENSPTXG00000009113.1"/>
</dbReference>
<comment type="function">
    <text evidence="1">Odorant receptor.</text>
</comment>
<dbReference type="FunFam" id="1.20.1070.10:FF:000037">
    <property type="entry name" value="Olfactory receptor"/>
    <property type="match status" value="1"/>
</dbReference>
<keyword evidence="4 13" id="KW-0716">Sensory transduction</keyword>
<dbReference type="OMA" id="KACTQMV"/>
<evidence type="ECO:0000256" key="11">
    <source>
        <dbReference type="ARBA" id="ARBA00023224"/>
    </source>
</evidence>
<keyword evidence="9 13" id="KW-0472">Membrane</keyword>
<feature type="transmembrane region" description="Helical" evidence="13">
    <location>
        <begin position="20"/>
        <end position="47"/>
    </location>
</feature>
<keyword evidence="6 13" id="KW-0552">Olfaction</keyword>
<evidence type="ECO:0000256" key="12">
    <source>
        <dbReference type="RuleBase" id="RU000688"/>
    </source>
</evidence>
<evidence type="ECO:0000256" key="13">
    <source>
        <dbReference type="RuleBase" id="RU363047"/>
    </source>
</evidence>
<dbReference type="GO" id="GO:0004930">
    <property type="term" value="F:G protein-coupled receptor activity"/>
    <property type="evidence" value="ECO:0007669"/>
    <property type="project" value="UniProtKB-KW"/>
</dbReference>
<comment type="subcellular location">
    <subcellularLocation>
        <location evidence="2 13">Cell membrane</location>
        <topology evidence="2 13">Multi-pass membrane protein</topology>
    </subcellularLocation>
</comment>
<dbReference type="InterPro" id="IPR000276">
    <property type="entry name" value="GPCR_Rhodpsn"/>
</dbReference>
<evidence type="ECO:0000259" key="14">
    <source>
        <dbReference type="PROSITE" id="PS50262"/>
    </source>
</evidence>
<evidence type="ECO:0000256" key="4">
    <source>
        <dbReference type="ARBA" id="ARBA00022606"/>
    </source>
</evidence>
<dbReference type="InterPro" id="IPR000725">
    <property type="entry name" value="Olfact_rcpt"/>
</dbReference>
<evidence type="ECO:0000256" key="7">
    <source>
        <dbReference type="ARBA" id="ARBA00022989"/>
    </source>
</evidence>
<feature type="transmembrane region" description="Helical" evidence="13">
    <location>
        <begin position="261"/>
        <end position="279"/>
    </location>
</feature>
<evidence type="ECO:0000256" key="10">
    <source>
        <dbReference type="ARBA" id="ARBA00023170"/>
    </source>
</evidence>
<evidence type="ECO:0000256" key="8">
    <source>
        <dbReference type="ARBA" id="ARBA00023040"/>
    </source>
</evidence>
<proteinExistence type="inferred from homology"/>
<evidence type="ECO:0000313" key="15">
    <source>
        <dbReference type="Ensembl" id="ENSPTXP00000013024.1"/>
    </source>
</evidence>
<evidence type="ECO:0000256" key="9">
    <source>
        <dbReference type="ARBA" id="ARBA00023136"/>
    </source>
</evidence>
<feature type="domain" description="G-protein coupled receptors family 1 profile" evidence="14">
    <location>
        <begin position="37"/>
        <end position="284"/>
    </location>
</feature>
<dbReference type="PRINTS" id="PR00245">
    <property type="entry name" value="OLFACTORYR"/>
</dbReference>
<reference evidence="15" key="2">
    <citation type="submission" date="2025-09" db="UniProtKB">
        <authorList>
            <consortium name="Ensembl"/>
        </authorList>
    </citation>
    <scope>IDENTIFICATION</scope>
</reference>
<evidence type="ECO:0000256" key="5">
    <source>
        <dbReference type="ARBA" id="ARBA00022692"/>
    </source>
</evidence>
<dbReference type="InterPro" id="IPR050516">
    <property type="entry name" value="Olfactory_GPCR"/>
</dbReference>
<keyword evidence="3 13" id="KW-1003">Cell membrane</keyword>
<dbReference type="InterPro" id="IPR017452">
    <property type="entry name" value="GPCR_Rhodpsn_7TM"/>
</dbReference>
<dbReference type="GO" id="GO:0004984">
    <property type="term" value="F:olfactory receptor activity"/>
    <property type="evidence" value="ECO:0007669"/>
    <property type="project" value="InterPro"/>
</dbReference>
<keyword evidence="5 12" id="KW-0812">Transmembrane</keyword>
<evidence type="ECO:0000256" key="2">
    <source>
        <dbReference type="ARBA" id="ARBA00004651"/>
    </source>
</evidence>
<comment type="similarity">
    <text evidence="12">Belongs to the G-protein coupled receptor 1 family.</text>
</comment>
<dbReference type="PRINTS" id="PR00237">
    <property type="entry name" value="GPCRRHODOPSN"/>
</dbReference>
<evidence type="ECO:0000256" key="6">
    <source>
        <dbReference type="ARBA" id="ARBA00022725"/>
    </source>
</evidence>
<keyword evidence="10 12" id="KW-0675">Receptor</keyword>
<dbReference type="GeneTree" id="ENSGT01050000244828"/>
<protein>
    <recommendedName>
        <fullName evidence="13">Olfactory receptor</fullName>
    </recommendedName>
</protein>
<name>A0A670YPW3_PSETE</name>
<dbReference type="PROSITE" id="PS00237">
    <property type="entry name" value="G_PROTEIN_RECEP_F1_1"/>
    <property type="match status" value="1"/>
</dbReference>
<evidence type="ECO:0000256" key="3">
    <source>
        <dbReference type="ARBA" id="ARBA00022475"/>
    </source>
</evidence>
<feature type="transmembrane region" description="Helical" evidence="13">
    <location>
        <begin position="136"/>
        <end position="154"/>
    </location>
</feature>
<keyword evidence="7 13" id="KW-1133">Transmembrane helix</keyword>
<reference evidence="15" key="1">
    <citation type="submission" date="2025-08" db="UniProtKB">
        <authorList>
            <consortium name="Ensembl"/>
        </authorList>
    </citation>
    <scope>IDENTIFICATION</scope>
</reference>
<feature type="transmembrane region" description="Helical" evidence="13">
    <location>
        <begin position="232"/>
        <end position="255"/>
    </location>
</feature>
<organism evidence="15 16">
    <name type="scientific">Pseudonaja textilis</name>
    <name type="common">Eastern brown snake</name>
    <dbReference type="NCBI Taxonomy" id="8673"/>
    <lineage>
        <taxon>Eukaryota</taxon>
        <taxon>Metazoa</taxon>
        <taxon>Chordata</taxon>
        <taxon>Craniata</taxon>
        <taxon>Vertebrata</taxon>
        <taxon>Euteleostomi</taxon>
        <taxon>Lepidosauria</taxon>
        <taxon>Squamata</taxon>
        <taxon>Bifurcata</taxon>
        <taxon>Unidentata</taxon>
        <taxon>Episquamata</taxon>
        <taxon>Toxicofera</taxon>
        <taxon>Serpentes</taxon>
        <taxon>Colubroidea</taxon>
        <taxon>Elapidae</taxon>
        <taxon>Hydrophiinae</taxon>
        <taxon>Pseudonaja</taxon>
    </lineage>
</organism>
<dbReference type="Proteomes" id="UP000472273">
    <property type="component" value="Unplaced"/>
</dbReference>
<dbReference type="PROSITE" id="PS50262">
    <property type="entry name" value="G_PROTEIN_RECEP_F1_2"/>
    <property type="match status" value="1"/>
</dbReference>
<dbReference type="Pfam" id="PF13853">
    <property type="entry name" value="7tm_4"/>
    <property type="match status" value="1"/>
</dbReference>
<evidence type="ECO:0000313" key="16">
    <source>
        <dbReference type="Proteomes" id="UP000472273"/>
    </source>
</evidence>
<sequence length="316" mass="35692">MDNNTSMFLLLELSNIPEFQIIYASVFLILYLITLTGNFLIISAIIFDSHLHRPMYIFLMNLALQNIGSVSVIIPKSIFNSFMNKRQISYSECVTQVLLFLFFVDSDISLLTIMAFDRYVAICNPLQYEMIMNKKACTQMVGSVWIASLFNAVLNTTGTFLTPFCSNIINQFYCEIPHLLKIACSDLYITEIGVVVFSITLAFGCFVFIVVTYVEIFLAVLRIPSVQGRKKAFSTCLPHLIVFSIFLFTGCFAYLPPSNIPSSLNLALTMIYTFVPPLLNPMIYSMRNKELTVALTKLFLSACSSIETYFNVSISL</sequence>
<accession>A0A670YPW3</accession>